<evidence type="ECO:0000313" key="1">
    <source>
        <dbReference type="EMBL" id="KAK7298237.1"/>
    </source>
</evidence>
<dbReference type="AlphaFoldDB" id="A0AAN9JHL6"/>
<dbReference type="EMBL" id="JAYMYQ010000031">
    <property type="protein sequence ID" value="KAK7298237.1"/>
    <property type="molecule type" value="Genomic_DNA"/>
</dbReference>
<protein>
    <submittedName>
        <fullName evidence="1">Uncharacterized protein</fullName>
    </submittedName>
</protein>
<sequence>MLVDNCSGILLVTIGFKPRPFRLNWINSLISHNFSGSAFSSLLSMFLFDSVLWIFNSGRTEKGNFLKNWTCCFTPTQDESHSVSPPKPIPNWVEEVDLPTEDQNDTINDLRDKCAILLESFSKNQSRDRFTWQDIAQRLVLEGKGTTAEVGATREDFQRLLGEFKNPERRWINLVETGIVGLAAGLAIPPSRRLECSLPVEDPVSPEIFIINATSILLIHGVVFSTSKKYDYPPLVSNVGWLGLLSVARLGGQRALGCGGAKQLERMNVRGAKKAQLPNLMRHRVRTAGNRSMGGCLILLQPQGWLIVPVQARRRSVLETAAAARGVNDRTCCNLGITRQLFRSIGIGRA</sequence>
<dbReference type="Proteomes" id="UP001367508">
    <property type="component" value="Unassembled WGS sequence"/>
</dbReference>
<evidence type="ECO:0000313" key="2">
    <source>
        <dbReference type="Proteomes" id="UP001367508"/>
    </source>
</evidence>
<accession>A0AAN9JHL6</accession>
<name>A0AAN9JHL6_CANGL</name>
<reference evidence="1 2" key="1">
    <citation type="submission" date="2024-01" db="EMBL/GenBank/DDBJ databases">
        <title>The genomes of 5 underutilized Papilionoideae crops provide insights into root nodulation and disease resistanc.</title>
        <authorList>
            <person name="Jiang F."/>
        </authorList>
    </citation>
    <scope>NUCLEOTIDE SEQUENCE [LARGE SCALE GENOMIC DNA]</scope>
    <source>
        <strain evidence="1">LVBAO_FW01</strain>
        <tissue evidence="1">Leaves</tissue>
    </source>
</reference>
<organism evidence="1 2">
    <name type="scientific">Canavalia gladiata</name>
    <name type="common">Sword bean</name>
    <name type="synonym">Dolichos gladiatus</name>
    <dbReference type="NCBI Taxonomy" id="3824"/>
    <lineage>
        <taxon>Eukaryota</taxon>
        <taxon>Viridiplantae</taxon>
        <taxon>Streptophyta</taxon>
        <taxon>Embryophyta</taxon>
        <taxon>Tracheophyta</taxon>
        <taxon>Spermatophyta</taxon>
        <taxon>Magnoliopsida</taxon>
        <taxon>eudicotyledons</taxon>
        <taxon>Gunneridae</taxon>
        <taxon>Pentapetalae</taxon>
        <taxon>rosids</taxon>
        <taxon>fabids</taxon>
        <taxon>Fabales</taxon>
        <taxon>Fabaceae</taxon>
        <taxon>Papilionoideae</taxon>
        <taxon>50 kb inversion clade</taxon>
        <taxon>NPAAA clade</taxon>
        <taxon>indigoferoid/millettioid clade</taxon>
        <taxon>Phaseoleae</taxon>
        <taxon>Canavalia</taxon>
    </lineage>
</organism>
<keyword evidence="2" id="KW-1185">Reference proteome</keyword>
<gene>
    <name evidence="1" type="ORF">VNO77_47149</name>
</gene>
<comment type="caution">
    <text evidence="1">The sequence shown here is derived from an EMBL/GenBank/DDBJ whole genome shotgun (WGS) entry which is preliminary data.</text>
</comment>
<proteinExistence type="predicted"/>